<gene>
    <name evidence="2" type="ORF">AAG570_008337</name>
</gene>
<keyword evidence="1" id="KW-1133">Transmembrane helix</keyword>
<dbReference type="Proteomes" id="UP001558652">
    <property type="component" value="Unassembled WGS sequence"/>
</dbReference>
<evidence type="ECO:0000256" key="1">
    <source>
        <dbReference type="SAM" id="Phobius"/>
    </source>
</evidence>
<keyword evidence="1" id="KW-0472">Membrane</keyword>
<organism evidence="2 3">
    <name type="scientific">Ranatra chinensis</name>
    <dbReference type="NCBI Taxonomy" id="642074"/>
    <lineage>
        <taxon>Eukaryota</taxon>
        <taxon>Metazoa</taxon>
        <taxon>Ecdysozoa</taxon>
        <taxon>Arthropoda</taxon>
        <taxon>Hexapoda</taxon>
        <taxon>Insecta</taxon>
        <taxon>Pterygota</taxon>
        <taxon>Neoptera</taxon>
        <taxon>Paraneoptera</taxon>
        <taxon>Hemiptera</taxon>
        <taxon>Heteroptera</taxon>
        <taxon>Panheteroptera</taxon>
        <taxon>Nepomorpha</taxon>
        <taxon>Nepidae</taxon>
        <taxon>Ranatrinae</taxon>
        <taxon>Ranatra</taxon>
    </lineage>
</organism>
<sequence length="164" mass="18480">MASKRRNMFYQNKKQETKEIGGGGGGGVNKMKIYSITGEMNLGRTEEINFWCSLGRRWTKPQETSGCPGVLHSRPVFQGGVGCVGERAVLQSEHSLTGKEDKTRYLKGRSQDERVLGDPWVGKTLEGPKVVLKSNSWYTYGEMRPMGSYYFSIIFLVAIYILLR</sequence>
<reference evidence="2 3" key="1">
    <citation type="submission" date="2024-07" db="EMBL/GenBank/DDBJ databases">
        <title>Chromosome-level genome assembly of the water stick insect Ranatra chinensis (Heteroptera: Nepidae).</title>
        <authorList>
            <person name="Liu X."/>
        </authorList>
    </citation>
    <scope>NUCLEOTIDE SEQUENCE [LARGE SCALE GENOMIC DNA]</scope>
    <source>
        <strain evidence="2">Cailab_2021Rc</strain>
        <tissue evidence="2">Muscle</tissue>
    </source>
</reference>
<proteinExistence type="predicted"/>
<keyword evidence="3" id="KW-1185">Reference proteome</keyword>
<accession>A0ABD0XVI6</accession>
<evidence type="ECO:0000313" key="3">
    <source>
        <dbReference type="Proteomes" id="UP001558652"/>
    </source>
</evidence>
<comment type="caution">
    <text evidence="2">The sequence shown here is derived from an EMBL/GenBank/DDBJ whole genome shotgun (WGS) entry which is preliminary data.</text>
</comment>
<dbReference type="EMBL" id="JBFDAA010000023">
    <property type="protein sequence ID" value="KAL1110260.1"/>
    <property type="molecule type" value="Genomic_DNA"/>
</dbReference>
<keyword evidence="1" id="KW-0812">Transmembrane</keyword>
<protein>
    <submittedName>
        <fullName evidence="2">Uncharacterized protein</fullName>
    </submittedName>
</protein>
<dbReference type="AlphaFoldDB" id="A0ABD0XVI6"/>
<evidence type="ECO:0000313" key="2">
    <source>
        <dbReference type="EMBL" id="KAL1110260.1"/>
    </source>
</evidence>
<feature type="transmembrane region" description="Helical" evidence="1">
    <location>
        <begin position="147"/>
        <end position="163"/>
    </location>
</feature>
<name>A0ABD0XVI6_9HEMI</name>